<reference evidence="2" key="1">
    <citation type="submission" date="2023-07" db="EMBL/GenBank/DDBJ databases">
        <title>Chromosome-level genome assembly of Artemia franciscana.</title>
        <authorList>
            <person name="Jo E."/>
        </authorList>
    </citation>
    <scope>NUCLEOTIDE SEQUENCE</scope>
    <source>
        <tissue evidence="2">Whole body</tissue>
    </source>
</reference>
<accession>A0AA88HLH3</accession>
<feature type="signal peptide" evidence="1">
    <location>
        <begin position="1"/>
        <end position="20"/>
    </location>
</feature>
<sequence>MVHFEKKYLFLSLLIFQVPPMLPPCPSSYSPSGNEQNYVTLNNLDTIRSYGAAGDELETLPMLNSYAQSKFSNLNGGQVHEAFVLDEGKLQKLPWPETEHNLAGKYYEKIHNSKLKF</sequence>
<evidence type="ECO:0000256" key="1">
    <source>
        <dbReference type="SAM" id="SignalP"/>
    </source>
</evidence>
<proteinExistence type="predicted"/>
<organism evidence="2 3">
    <name type="scientific">Artemia franciscana</name>
    <name type="common">Brine shrimp</name>
    <name type="synonym">Artemia sanfranciscana</name>
    <dbReference type="NCBI Taxonomy" id="6661"/>
    <lineage>
        <taxon>Eukaryota</taxon>
        <taxon>Metazoa</taxon>
        <taxon>Ecdysozoa</taxon>
        <taxon>Arthropoda</taxon>
        <taxon>Crustacea</taxon>
        <taxon>Branchiopoda</taxon>
        <taxon>Anostraca</taxon>
        <taxon>Artemiidae</taxon>
        <taxon>Artemia</taxon>
    </lineage>
</organism>
<protein>
    <submittedName>
        <fullName evidence="2">Uncharacterized protein</fullName>
    </submittedName>
</protein>
<dbReference type="Proteomes" id="UP001187531">
    <property type="component" value="Unassembled WGS sequence"/>
</dbReference>
<gene>
    <name evidence="2" type="ORF">QYM36_012678</name>
</gene>
<evidence type="ECO:0000313" key="3">
    <source>
        <dbReference type="Proteomes" id="UP001187531"/>
    </source>
</evidence>
<comment type="caution">
    <text evidence="2">The sequence shown here is derived from an EMBL/GenBank/DDBJ whole genome shotgun (WGS) entry which is preliminary data.</text>
</comment>
<keyword evidence="1" id="KW-0732">Signal</keyword>
<name>A0AA88HLH3_ARTSF</name>
<feature type="chain" id="PRO_5041685536" evidence="1">
    <location>
        <begin position="21"/>
        <end position="117"/>
    </location>
</feature>
<dbReference type="AlphaFoldDB" id="A0AA88HLH3"/>
<dbReference type="EMBL" id="JAVRJZ010000016">
    <property type="protein sequence ID" value="KAK2711605.1"/>
    <property type="molecule type" value="Genomic_DNA"/>
</dbReference>
<keyword evidence="3" id="KW-1185">Reference proteome</keyword>
<evidence type="ECO:0000313" key="2">
    <source>
        <dbReference type="EMBL" id="KAK2711605.1"/>
    </source>
</evidence>